<dbReference type="Proteomes" id="UP001524502">
    <property type="component" value="Unassembled WGS sequence"/>
</dbReference>
<gene>
    <name evidence="4" type="ORF">NE619_07195</name>
</gene>
<feature type="signal peptide" evidence="2">
    <location>
        <begin position="1"/>
        <end position="21"/>
    </location>
</feature>
<comment type="caution">
    <text evidence="4">The sequence shown here is derived from an EMBL/GenBank/DDBJ whole genome shotgun (WGS) entry which is preliminary data.</text>
</comment>
<evidence type="ECO:0000313" key="4">
    <source>
        <dbReference type="EMBL" id="MCQ4636510.1"/>
    </source>
</evidence>
<protein>
    <submittedName>
        <fullName evidence="4">Cyclophilin-like fold protein</fullName>
    </submittedName>
</protein>
<evidence type="ECO:0000256" key="1">
    <source>
        <dbReference type="SAM" id="MobiDB-lite"/>
    </source>
</evidence>
<dbReference type="InterPro" id="IPR029000">
    <property type="entry name" value="Cyclophilin-like_dom_sf"/>
</dbReference>
<dbReference type="Gene3D" id="2.40.100.20">
    <property type="match status" value="1"/>
</dbReference>
<dbReference type="RefSeq" id="WP_256131705.1">
    <property type="nucleotide sequence ID" value="NZ_JANFXK010000006.1"/>
</dbReference>
<evidence type="ECO:0000313" key="5">
    <source>
        <dbReference type="Proteomes" id="UP001524502"/>
    </source>
</evidence>
<evidence type="ECO:0000259" key="3">
    <source>
        <dbReference type="Pfam" id="PF18050"/>
    </source>
</evidence>
<sequence length="169" mass="18288">MRRRRSIGVLLAALICAVVLAGCGGSADSAAGSSADKAAASESETKQTEGDRKMTIRIQVGTEHFTARVEDNASVRALEELLPLTVDMSELNGNEKYYNLQEQLPAKEEQVGSIRAGDLMLFGSDCLVLFYKDFQTSYSYTRLGRIEDVLGLEKALGDGSVKVTFSPDN</sequence>
<evidence type="ECO:0000256" key="2">
    <source>
        <dbReference type="SAM" id="SignalP"/>
    </source>
</evidence>
<feature type="domain" description="Cyclophilin-like" evidence="3">
    <location>
        <begin position="58"/>
        <end position="166"/>
    </location>
</feature>
<name>A0ABT1RMW0_9FIRM</name>
<dbReference type="Pfam" id="PF18050">
    <property type="entry name" value="Cyclophil_like2"/>
    <property type="match status" value="1"/>
</dbReference>
<dbReference type="SUPFAM" id="SSF50891">
    <property type="entry name" value="Cyclophilin-like"/>
    <property type="match status" value="1"/>
</dbReference>
<feature type="region of interest" description="Disordered" evidence="1">
    <location>
        <begin position="28"/>
        <end position="51"/>
    </location>
</feature>
<dbReference type="PROSITE" id="PS51257">
    <property type="entry name" value="PROKAR_LIPOPROTEIN"/>
    <property type="match status" value="1"/>
</dbReference>
<keyword evidence="2" id="KW-0732">Signal</keyword>
<reference evidence="4 5" key="1">
    <citation type="submission" date="2022-06" db="EMBL/GenBank/DDBJ databases">
        <title>Isolation of gut microbiota from human fecal samples.</title>
        <authorList>
            <person name="Pamer E.G."/>
            <person name="Barat B."/>
            <person name="Waligurski E."/>
            <person name="Medina S."/>
            <person name="Paddock L."/>
            <person name="Mostad J."/>
        </authorList>
    </citation>
    <scope>NUCLEOTIDE SEQUENCE [LARGE SCALE GENOMIC DNA]</scope>
    <source>
        <strain evidence="4 5">SL.3.17</strain>
    </source>
</reference>
<organism evidence="4 5">
    <name type="scientific">Anaerovorax odorimutans</name>
    <dbReference type="NCBI Taxonomy" id="109327"/>
    <lineage>
        <taxon>Bacteria</taxon>
        <taxon>Bacillati</taxon>
        <taxon>Bacillota</taxon>
        <taxon>Clostridia</taxon>
        <taxon>Peptostreptococcales</taxon>
        <taxon>Anaerovoracaceae</taxon>
        <taxon>Anaerovorax</taxon>
    </lineage>
</organism>
<dbReference type="EMBL" id="JANFXK010000006">
    <property type="protein sequence ID" value="MCQ4636510.1"/>
    <property type="molecule type" value="Genomic_DNA"/>
</dbReference>
<proteinExistence type="predicted"/>
<feature type="compositionally biased region" description="Low complexity" evidence="1">
    <location>
        <begin position="28"/>
        <end position="42"/>
    </location>
</feature>
<feature type="chain" id="PRO_5045563535" evidence="2">
    <location>
        <begin position="22"/>
        <end position="169"/>
    </location>
</feature>
<accession>A0ABT1RMW0</accession>
<dbReference type="InterPro" id="IPR041183">
    <property type="entry name" value="Cyclophilin-like"/>
</dbReference>
<keyword evidence="5" id="KW-1185">Reference proteome</keyword>